<dbReference type="Proteomes" id="UP000805193">
    <property type="component" value="Unassembled WGS sequence"/>
</dbReference>
<protein>
    <submittedName>
        <fullName evidence="1">Uncharacterized protein</fullName>
    </submittedName>
</protein>
<proteinExistence type="predicted"/>
<comment type="caution">
    <text evidence="1">The sequence shown here is derived from an EMBL/GenBank/DDBJ whole genome shotgun (WGS) entry which is preliminary data.</text>
</comment>
<evidence type="ECO:0000313" key="1">
    <source>
        <dbReference type="EMBL" id="KAG0410383.1"/>
    </source>
</evidence>
<keyword evidence="2" id="KW-1185">Reference proteome</keyword>
<evidence type="ECO:0000313" key="2">
    <source>
        <dbReference type="Proteomes" id="UP000805193"/>
    </source>
</evidence>
<name>A0AC60NTE1_IXOPE</name>
<accession>A0AC60NTE1</accession>
<dbReference type="EMBL" id="JABSTQ010011528">
    <property type="protein sequence ID" value="KAG0410383.1"/>
    <property type="molecule type" value="Genomic_DNA"/>
</dbReference>
<sequence length="121" mass="13263">MSHVVSGSTAWQSAAKNPLPALAAPPDRYVASHCPGVPTRPQAVGPHQGSLLMVYGLNSNKMNAEKLFNLQCLYGNVVKITFLKNKNGCATVQMEDHPAKQRVVRHQNNAQFSNIKMQFGY</sequence>
<gene>
    <name evidence="1" type="ORF">HPB47_012493</name>
</gene>
<organism evidence="1 2">
    <name type="scientific">Ixodes persulcatus</name>
    <name type="common">Taiga tick</name>
    <dbReference type="NCBI Taxonomy" id="34615"/>
    <lineage>
        <taxon>Eukaryota</taxon>
        <taxon>Metazoa</taxon>
        <taxon>Ecdysozoa</taxon>
        <taxon>Arthropoda</taxon>
        <taxon>Chelicerata</taxon>
        <taxon>Arachnida</taxon>
        <taxon>Acari</taxon>
        <taxon>Parasitiformes</taxon>
        <taxon>Ixodida</taxon>
        <taxon>Ixodoidea</taxon>
        <taxon>Ixodidae</taxon>
        <taxon>Ixodinae</taxon>
        <taxon>Ixodes</taxon>
    </lineage>
</organism>
<reference evidence="1 2" key="1">
    <citation type="journal article" date="2020" name="Cell">
        <title>Large-Scale Comparative Analyses of Tick Genomes Elucidate Their Genetic Diversity and Vector Capacities.</title>
        <authorList>
            <consortium name="Tick Genome and Microbiome Consortium (TIGMIC)"/>
            <person name="Jia N."/>
            <person name="Wang J."/>
            <person name="Shi W."/>
            <person name="Du L."/>
            <person name="Sun Y."/>
            <person name="Zhan W."/>
            <person name="Jiang J.F."/>
            <person name="Wang Q."/>
            <person name="Zhang B."/>
            <person name="Ji P."/>
            <person name="Bell-Sakyi L."/>
            <person name="Cui X.M."/>
            <person name="Yuan T.T."/>
            <person name="Jiang B.G."/>
            <person name="Yang W.F."/>
            <person name="Lam T.T."/>
            <person name="Chang Q.C."/>
            <person name="Ding S.J."/>
            <person name="Wang X.J."/>
            <person name="Zhu J.G."/>
            <person name="Ruan X.D."/>
            <person name="Zhao L."/>
            <person name="Wei J.T."/>
            <person name="Ye R.Z."/>
            <person name="Que T.C."/>
            <person name="Du C.H."/>
            <person name="Zhou Y.H."/>
            <person name="Cheng J.X."/>
            <person name="Dai P.F."/>
            <person name="Guo W.B."/>
            <person name="Han X.H."/>
            <person name="Huang E.J."/>
            <person name="Li L.F."/>
            <person name="Wei W."/>
            <person name="Gao Y.C."/>
            <person name="Liu J.Z."/>
            <person name="Shao H.Z."/>
            <person name="Wang X."/>
            <person name="Wang C.C."/>
            <person name="Yang T.C."/>
            <person name="Huo Q.B."/>
            <person name="Li W."/>
            <person name="Chen H.Y."/>
            <person name="Chen S.E."/>
            <person name="Zhou L.G."/>
            <person name="Ni X.B."/>
            <person name="Tian J.H."/>
            <person name="Sheng Y."/>
            <person name="Liu T."/>
            <person name="Pan Y.S."/>
            <person name="Xia L.Y."/>
            <person name="Li J."/>
            <person name="Zhao F."/>
            <person name="Cao W.C."/>
        </authorList>
    </citation>
    <scope>NUCLEOTIDE SEQUENCE [LARGE SCALE GENOMIC DNA]</scope>
    <source>
        <strain evidence="1">Iper-2018</strain>
    </source>
</reference>